<dbReference type="PRINTS" id="PR00111">
    <property type="entry name" value="ABHYDROLASE"/>
</dbReference>
<dbReference type="PANTHER" id="PTHR43798:SF33">
    <property type="entry name" value="HYDROLASE, PUTATIVE (AFU_ORTHOLOGUE AFUA_2G14860)-RELATED"/>
    <property type="match status" value="1"/>
</dbReference>
<dbReference type="SUPFAM" id="SSF53474">
    <property type="entry name" value="alpha/beta-Hydrolases"/>
    <property type="match status" value="1"/>
</dbReference>
<dbReference type="EMBL" id="NPKJ01000060">
    <property type="protein sequence ID" value="PAQ07107.1"/>
    <property type="molecule type" value="Genomic_DNA"/>
</dbReference>
<dbReference type="RefSeq" id="WP_095494541.1">
    <property type="nucleotide sequence ID" value="NZ_NPKJ01000060.1"/>
</dbReference>
<keyword evidence="3" id="KW-1185">Reference proteome</keyword>
<dbReference type="PANTHER" id="PTHR43798">
    <property type="entry name" value="MONOACYLGLYCEROL LIPASE"/>
    <property type="match status" value="1"/>
</dbReference>
<dbReference type="Pfam" id="PF12697">
    <property type="entry name" value="Abhydrolase_6"/>
    <property type="match status" value="1"/>
</dbReference>
<comment type="caution">
    <text evidence="2">The sequence shown here is derived from an EMBL/GenBank/DDBJ whole genome shotgun (WGS) entry which is preliminary data.</text>
</comment>
<dbReference type="Proteomes" id="UP000216442">
    <property type="component" value="Unassembled WGS sequence"/>
</dbReference>
<dbReference type="OrthoDB" id="9808398at2"/>
<gene>
    <name evidence="2" type="ORF">CIT26_22085</name>
</gene>
<dbReference type="GO" id="GO:0016020">
    <property type="term" value="C:membrane"/>
    <property type="evidence" value="ECO:0007669"/>
    <property type="project" value="TreeGrafter"/>
</dbReference>
<reference evidence="2 3" key="1">
    <citation type="submission" date="2017-08" db="EMBL/GenBank/DDBJ databases">
        <title>Mesorhizobium wenxinae sp. nov., a novel rhizobial species isolated from root nodules of chickpea (Cicer arietinum L.).</title>
        <authorList>
            <person name="Zhang J."/>
        </authorList>
    </citation>
    <scope>NUCLEOTIDE SEQUENCE [LARGE SCALE GENOMIC DNA]</scope>
    <source>
        <strain evidence="2 3">SDW018</strain>
    </source>
</reference>
<accession>A0A271LGX2</accession>
<evidence type="ECO:0000313" key="2">
    <source>
        <dbReference type="EMBL" id="PAQ07107.1"/>
    </source>
</evidence>
<name>A0A271LGX2_9HYPH</name>
<dbReference type="InterPro" id="IPR000073">
    <property type="entry name" value="AB_hydrolase_1"/>
</dbReference>
<evidence type="ECO:0000313" key="3">
    <source>
        <dbReference type="Proteomes" id="UP000216442"/>
    </source>
</evidence>
<feature type="domain" description="AB hydrolase-1" evidence="1">
    <location>
        <begin position="34"/>
        <end position="259"/>
    </location>
</feature>
<dbReference type="AlphaFoldDB" id="A0A271LGX2"/>
<dbReference type="InterPro" id="IPR029058">
    <property type="entry name" value="AB_hydrolase_fold"/>
</dbReference>
<dbReference type="InterPro" id="IPR050266">
    <property type="entry name" value="AB_hydrolase_sf"/>
</dbReference>
<sequence>MSCPEWESRKRHIDIGRGQTIAYVDTGKSDRVAVLVHGFTDSSWSFSLVEPHLQDMRLIMPDLRGHGASHRPEDAYSLGDFADDIVRLMGALGVRDALVAGHSLGAMVAMELAASRPDLVGALVTLSGCLKPEIDEMSPICLGVASLQDPIDPEDEFFGVWHACKEPVDAAFLAALARDAAEIPARLWRRVLEEIRSCDLTNRVPIIKQPSLIIHGSADPLFSVSQAGMLKRCLARSNMIELAGCGHNLHWEQPERVSRILREFETAIAGAAGDRDGSLSQ</sequence>
<evidence type="ECO:0000259" key="1">
    <source>
        <dbReference type="Pfam" id="PF12697"/>
    </source>
</evidence>
<dbReference type="Gene3D" id="3.40.50.1820">
    <property type="entry name" value="alpha/beta hydrolase"/>
    <property type="match status" value="1"/>
</dbReference>
<protein>
    <recommendedName>
        <fullName evidence="1">AB hydrolase-1 domain-containing protein</fullName>
    </recommendedName>
</protein>
<proteinExistence type="predicted"/>
<organism evidence="2 3">
    <name type="scientific">Mesorhizobium temperatum</name>
    <dbReference type="NCBI Taxonomy" id="241416"/>
    <lineage>
        <taxon>Bacteria</taxon>
        <taxon>Pseudomonadati</taxon>
        <taxon>Pseudomonadota</taxon>
        <taxon>Alphaproteobacteria</taxon>
        <taxon>Hyphomicrobiales</taxon>
        <taxon>Phyllobacteriaceae</taxon>
        <taxon>Mesorhizobium</taxon>
    </lineage>
</organism>